<sequence length="385" mass="39652">MGVSGVLRAPSSPLNAERGVLLSAAAPGWAWDDEPCYYDAQVSALTIAPDTDYDAGSVIVRVAPGAAGRPATVTVDPPNGVIRVDNRAVTGPAGGASTVTVDRDHGTNVVRVTGSIPAGAAPDTEYIAVWHPAAFVAAVFRGALADHGVRVLGGTAYRATPAAARTVARRDSMPLSQLLVPFLKLSNNMHAEALVKAAGRKVSGQGSWDAGTQALADALAGLGVRASGVRMVDGSGLSRMDQVAPDDVAALLVAARGKPWFPAWYDALPVAGEPDRLVGGMLRNRMRGTPAEGNVHAKTGSYTGVSALSGYVTAANGERLVFSLMENNALVSAADLRPLEDAVAVRLASYRGADDRPRPHAVPAPRGAAAPSRGADLECTWARTC</sequence>
<dbReference type="Gene3D" id="3.40.710.10">
    <property type="entry name" value="DD-peptidase/beta-lactamase superfamily"/>
    <property type="match status" value="1"/>
</dbReference>
<evidence type="ECO:0000313" key="5">
    <source>
        <dbReference type="Proteomes" id="UP000298860"/>
    </source>
</evidence>
<dbReference type="Pfam" id="PF02113">
    <property type="entry name" value="Peptidase_S13"/>
    <property type="match status" value="1"/>
</dbReference>
<keyword evidence="2" id="KW-0378">Hydrolase</keyword>
<accession>A0A4D4J9M4</accession>
<dbReference type="InterPro" id="IPR012338">
    <property type="entry name" value="Beta-lactam/transpept-like"/>
</dbReference>
<dbReference type="PANTHER" id="PTHR30023:SF0">
    <property type="entry name" value="PENICILLIN-SENSITIVE CARBOXYPEPTIDASE A"/>
    <property type="match status" value="1"/>
</dbReference>
<name>A0A4D4J9M4_9PSEU</name>
<feature type="region of interest" description="Disordered" evidence="3">
    <location>
        <begin position="354"/>
        <end position="373"/>
    </location>
</feature>
<dbReference type="SUPFAM" id="SSF56601">
    <property type="entry name" value="beta-lactamase/transpeptidase-like"/>
    <property type="match status" value="1"/>
</dbReference>
<dbReference type="RefSeq" id="WP_137815012.1">
    <property type="nucleotide sequence ID" value="NZ_BJFL01000019.1"/>
</dbReference>
<dbReference type="EMBL" id="BJFL01000019">
    <property type="protein sequence ID" value="GDY31972.1"/>
    <property type="molecule type" value="Genomic_DNA"/>
</dbReference>
<feature type="compositionally biased region" description="Low complexity" evidence="3">
    <location>
        <begin position="361"/>
        <end position="373"/>
    </location>
</feature>
<comment type="caution">
    <text evidence="4">The sequence shown here is derived from an EMBL/GenBank/DDBJ whole genome shotgun (WGS) entry which is preliminary data.</text>
</comment>
<dbReference type="AlphaFoldDB" id="A0A4D4J9M4"/>
<evidence type="ECO:0008006" key="6">
    <source>
        <dbReference type="Google" id="ProtNLM"/>
    </source>
</evidence>
<dbReference type="PRINTS" id="PR00922">
    <property type="entry name" value="DADACBPTASE3"/>
</dbReference>
<dbReference type="PANTHER" id="PTHR30023">
    <property type="entry name" value="D-ALANYL-D-ALANINE CARBOXYPEPTIDASE"/>
    <property type="match status" value="1"/>
</dbReference>
<protein>
    <recommendedName>
        <fullName evidence="6">D-alanyl-D-alanine carboxypeptidase</fullName>
    </recommendedName>
</protein>
<dbReference type="Proteomes" id="UP000298860">
    <property type="component" value="Unassembled WGS sequence"/>
</dbReference>
<dbReference type="OrthoDB" id="9802627at2"/>
<keyword evidence="5" id="KW-1185">Reference proteome</keyword>
<reference evidence="5" key="1">
    <citation type="submission" date="2019-04" db="EMBL/GenBank/DDBJ databases">
        <title>Draft genome sequence of Pseudonocardiaceae bacterium SL3-2-4.</title>
        <authorList>
            <person name="Ningsih F."/>
            <person name="Yokota A."/>
            <person name="Sakai Y."/>
            <person name="Nanatani K."/>
            <person name="Yabe S."/>
            <person name="Oetari A."/>
            <person name="Sjamsuridzal W."/>
        </authorList>
    </citation>
    <scope>NUCLEOTIDE SEQUENCE [LARGE SCALE GENOMIC DNA]</scope>
    <source>
        <strain evidence="5">SL3-2-4</strain>
    </source>
</reference>
<gene>
    <name evidence="4" type="ORF">GTS_36050</name>
</gene>
<evidence type="ECO:0000256" key="2">
    <source>
        <dbReference type="ARBA" id="ARBA00022801"/>
    </source>
</evidence>
<comment type="similarity">
    <text evidence="1">Belongs to the peptidase S13 family.</text>
</comment>
<dbReference type="GO" id="GO:0000270">
    <property type="term" value="P:peptidoglycan metabolic process"/>
    <property type="evidence" value="ECO:0007669"/>
    <property type="project" value="TreeGrafter"/>
</dbReference>
<evidence type="ECO:0000313" key="4">
    <source>
        <dbReference type="EMBL" id="GDY31972.1"/>
    </source>
</evidence>
<organism evidence="4 5">
    <name type="scientific">Gandjariella thermophila</name>
    <dbReference type="NCBI Taxonomy" id="1931992"/>
    <lineage>
        <taxon>Bacteria</taxon>
        <taxon>Bacillati</taxon>
        <taxon>Actinomycetota</taxon>
        <taxon>Actinomycetes</taxon>
        <taxon>Pseudonocardiales</taxon>
        <taxon>Pseudonocardiaceae</taxon>
        <taxon>Gandjariella</taxon>
    </lineage>
</organism>
<dbReference type="NCBIfam" id="TIGR00666">
    <property type="entry name" value="PBP4"/>
    <property type="match status" value="1"/>
</dbReference>
<proteinExistence type="inferred from homology"/>
<dbReference type="GO" id="GO:0006508">
    <property type="term" value="P:proteolysis"/>
    <property type="evidence" value="ECO:0007669"/>
    <property type="project" value="InterPro"/>
</dbReference>
<evidence type="ECO:0000256" key="1">
    <source>
        <dbReference type="ARBA" id="ARBA00006096"/>
    </source>
</evidence>
<dbReference type="InterPro" id="IPR000667">
    <property type="entry name" value="Peptidase_S13"/>
</dbReference>
<evidence type="ECO:0000256" key="3">
    <source>
        <dbReference type="SAM" id="MobiDB-lite"/>
    </source>
</evidence>
<dbReference type="GO" id="GO:0004185">
    <property type="term" value="F:serine-type carboxypeptidase activity"/>
    <property type="evidence" value="ECO:0007669"/>
    <property type="project" value="InterPro"/>
</dbReference>